<keyword evidence="6" id="KW-0092">Biotin</keyword>
<dbReference type="Pfam" id="PF02682">
    <property type="entry name" value="CT_C_D"/>
    <property type="match status" value="1"/>
</dbReference>
<dbReference type="EMBL" id="JBFTWV010000011">
    <property type="protein sequence ID" value="KAL2798751.1"/>
    <property type="molecule type" value="Genomic_DNA"/>
</dbReference>
<dbReference type="Pfam" id="PF02786">
    <property type="entry name" value="CPSase_L_D2"/>
    <property type="match status" value="1"/>
</dbReference>
<dbReference type="InterPro" id="IPR050856">
    <property type="entry name" value="Biotin_carboxylase_complex"/>
</dbReference>
<dbReference type="SMART" id="SM00878">
    <property type="entry name" value="Biotin_carb_C"/>
    <property type="match status" value="1"/>
</dbReference>
<evidence type="ECO:0000256" key="7">
    <source>
        <dbReference type="PROSITE-ProRule" id="PRU00409"/>
    </source>
</evidence>
<dbReference type="PROSITE" id="PS50979">
    <property type="entry name" value="BC"/>
    <property type="match status" value="1"/>
</dbReference>
<evidence type="ECO:0000256" key="2">
    <source>
        <dbReference type="ARBA" id="ARBA00022598"/>
    </source>
</evidence>
<gene>
    <name evidence="13" type="ORF">BJX66DRAFT_322559</name>
</gene>
<organism evidence="13 14">
    <name type="scientific">Aspergillus keveii</name>
    <dbReference type="NCBI Taxonomy" id="714993"/>
    <lineage>
        <taxon>Eukaryota</taxon>
        <taxon>Fungi</taxon>
        <taxon>Dikarya</taxon>
        <taxon>Ascomycota</taxon>
        <taxon>Pezizomycotina</taxon>
        <taxon>Eurotiomycetes</taxon>
        <taxon>Eurotiomycetidae</taxon>
        <taxon>Eurotiales</taxon>
        <taxon>Aspergillaceae</taxon>
        <taxon>Aspergillus</taxon>
        <taxon>Aspergillus subgen. Nidulantes</taxon>
    </lineage>
</organism>
<keyword evidence="9" id="KW-0812">Transmembrane</keyword>
<dbReference type="Pfam" id="PF00289">
    <property type="entry name" value="Biotin_carb_N"/>
    <property type="match status" value="1"/>
</dbReference>
<dbReference type="PROSITE" id="PS00866">
    <property type="entry name" value="CPSASE_1"/>
    <property type="match status" value="1"/>
</dbReference>
<keyword evidence="8" id="KW-0175">Coiled coil</keyword>
<dbReference type="InterPro" id="IPR001882">
    <property type="entry name" value="Biotin_BS"/>
</dbReference>
<evidence type="ECO:0000313" key="13">
    <source>
        <dbReference type="EMBL" id="KAL2798751.1"/>
    </source>
</evidence>
<comment type="cofactor">
    <cofactor evidence="1">
        <name>biotin</name>
        <dbReference type="ChEBI" id="CHEBI:57586"/>
    </cofactor>
</comment>
<dbReference type="Gene3D" id="2.40.50.100">
    <property type="match status" value="1"/>
</dbReference>
<dbReference type="InterPro" id="IPR005481">
    <property type="entry name" value="BC-like_N"/>
</dbReference>
<dbReference type="Gene3D" id="3.30.470.20">
    <property type="entry name" value="ATP-grasp fold, B domain"/>
    <property type="match status" value="1"/>
</dbReference>
<feature type="domain" description="Lipoyl-binding" evidence="10">
    <location>
        <begin position="1155"/>
        <end position="1235"/>
    </location>
</feature>
<dbReference type="Pfam" id="PF02785">
    <property type="entry name" value="Biotin_carb_C"/>
    <property type="match status" value="1"/>
</dbReference>
<dbReference type="PANTHER" id="PTHR18866:SF128">
    <property type="entry name" value="UREA AMIDOLYASE"/>
    <property type="match status" value="1"/>
</dbReference>
<dbReference type="InterPro" id="IPR003833">
    <property type="entry name" value="CT_C_D"/>
</dbReference>
<keyword evidence="4 13" id="KW-0378">Hydrolase</keyword>
<evidence type="ECO:0000256" key="1">
    <source>
        <dbReference type="ARBA" id="ARBA00001953"/>
    </source>
</evidence>
<dbReference type="PROSITE" id="PS00188">
    <property type="entry name" value="BIOTIN"/>
    <property type="match status" value="1"/>
</dbReference>
<dbReference type="SUPFAM" id="SSF50891">
    <property type="entry name" value="Cyclophilin-like"/>
    <property type="match status" value="2"/>
</dbReference>
<name>A0ABR4GIK3_9EURO</name>
<dbReference type="Gene3D" id="2.40.100.10">
    <property type="entry name" value="Cyclophilin-like"/>
    <property type="match status" value="2"/>
</dbReference>
<dbReference type="PANTHER" id="PTHR18866">
    <property type="entry name" value="CARBOXYLASE:PYRUVATE/ACETYL-COA/PROPIONYL-COA CARBOXYLASE"/>
    <property type="match status" value="1"/>
</dbReference>
<feature type="domain" description="Biotin carboxylation" evidence="12">
    <location>
        <begin position="3"/>
        <end position="459"/>
    </location>
</feature>
<reference evidence="13 14" key="1">
    <citation type="submission" date="2024-07" db="EMBL/GenBank/DDBJ databases">
        <title>Section-level genome sequencing and comparative genomics of Aspergillus sections Usti and Cavernicolus.</title>
        <authorList>
            <consortium name="Lawrence Berkeley National Laboratory"/>
            <person name="Nybo J.L."/>
            <person name="Vesth T.C."/>
            <person name="Theobald S."/>
            <person name="Frisvad J.C."/>
            <person name="Larsen T.O."/>
            <person name="Kjaerboelling I."/>
            <person name="Rothschild-Mancinelli K."/>
            <person name="Lyhne E.K."/>
            <person name="Kogle M.E."/>
            <person name="Barry K."/>
            <person name="Clum A."/>
            <person name="Na H."/>
            <person name="Ledsgaard L."/>
            <person name="Lin J."/>
            <person name="Lipzen A."/>
            <person name="Kuo A."/>
            <person name="Riley R."/>
            <person name="Mondo S."/>
            <person name="Labutti K."/>
            <person name="Haridas S."/>
            <person name="Pangalinan J."/>
            <person name="Salamov A.A."/>
            <person name="Simmons B.A."/>
            <person name="Magnuson J.K."/>
            <person name="Chen J."/>
            <person name="Drula E."/>
            <person name="Henrissat B."/>
            <person name="Wiebenga A."/>
            <person name="Lubbers R.J."/>
            <person name="Gomes A.C."/>
            <person name="Makela M.R."/>
            <person name="Stajich J."/>
            <person name="Grigoriev I.V."/>
            <person name="Mortensen U.H."/>
            <person name="De Vries R.P."/>
            <person name="Baker S.E."/>
            <person name="Andersen M.R."/>
        </authorList>
    </citation>
    <scope>NUCLEOTIDE SEQUENCE [LARGE SCALE GENOMIC DNA]</scope>
    <source>
        <strain evidence="13 14">CBS 209.92</strain>
    </source>
</reference>
<dbReference type="Pfam" id="PF00364">
    <property type="entry name" value="Biotin_lipoyl"/>
    <property type="match status" value="1"/>
</dbReference>
<accession>A0ABR4GIK3</accession>
<keyword evidence="5 7" id="KW-0067">ATP-binding</keyword>
<evidence type="ECO:0000256" key="3">
    <source>
        <dbReference type="ARBA" id="ARBA00022741"/>
    </source>
</evidence>
<evidence type="ECO:0000259" key="12">
    <source>
        <dbReference type="PROSITE" id="PS50979"/>
    </source>
</evidence>
<feature type="domain" description="ATP-grasp" evidence="11">
    <location>
        <begin position="121"/>
        <end position="321"/>
    </location>
</feature>
<dbReference type="Pfam" id="PF02626">
    <property type="entry name" value="CT_A_B"/>
    <property type="match status" value="1"/>
</dbReference>
<dbReference type="PROSITE" id="PS50975">
    <property type="entry name" value="ATP_GRASP"/>
    <property type="match status" value="1"/>
</dbReference>
<dbReference type="InterPro" id="IPR011764">
    <property type="entry name" value="Biotin_carboxylation_dom"/>
</dbReference>
<dbReference type="Gene3D" id="3.30.1360.40">
    <property type="match status" value="1"/>
</dbReference>
<comment type="caution">
    <text evidence="13">The sequence shown here is derived from an EMBL/GenBank/DDBJ whole genome shotgun (WGS) entry which is preliminary data.</text>
</comment>
<dbReference type="InterPro" id="IPR029000">
    <property type="entry name" value="Cyclophilin-like_dom_sf"/>
</dbReference>
<dbReference type="InterPro" id="IPR016185">
    <property type="entry name" value="PreATP-grasp_dom_sf"/>
</dbReference>
<dbReference type="PROSITE" id="PS50968">
    <property type="entry name" value="BIOTINYL_LIPOYL"/>
    <property type="match status" value="1"/>
</dbReference>
<protein>
    <submittedName>
        <fullName evidence="13">Allophanate hydrolase subunit 2-domain-containing protein</fullName>
    </submittedName>
</protein>
<dbReference type="SUPFAM" id="SSF51230">
    <property type="entry name" value="Single hybrid motif"/>
    <property type="match status" value="1"/>
</dbReference>
<keyword evidence="2" id="KW-0436">Ligase</keyword>
<dbReference type="InterPro" id="IPR005479">
    <property type="entry name" value="CPAse_ATP-bd"/>
</dbReference>
<evidence type="ECO:0000313" key="14">
    <source>
        <dbReference type="Proteomes" id="UP001610563"/>
    </source>
</evidence>
<dbReference type="SUPFAM" id="SSF160467">
    <property type="entry name" value="PH0987 N-terminal domain-like"/>
    <property type="match status" value="1"/>
</dbReference>
<dbReference type="InterPro" id="IPR011053">
    <property type="entry name" value="Single_hybrid_motif"/>
</dbReference>
<dbReference type="Proteomes" id="UP001610563">
    <property type="component" value="Unassembled WGS sequence"/>
</dbReference>
<dbReference type="SUPFAM" id="SSF51246">
    <property type="entry name" value="Rudiment single hybrid motif"/>
    <property type="match status" value="1"/>
</dbReference>
<dbReference type="InterPro" id="IPR011054">
    <property type="entry name" value="Rudment_hybrid_motif"/>
</dbReference>
<keyword evidence="9" id="KW-0472">Membrane</keyword>
<keyword evidence="9" id="KW-1133">Transmembrane helix</keyword>
<evidence type="ECO:0000256" key="6">
    <source>
        <dbReference type="ARBA" id="ARBA00023267"/>
    </source>
</evidence>
<sequence>MDSLRTLLIANRGEIAVRILKTAKTLNIRTIAVYTEPDAASTHVHLADEAILLTGSPIKAYIDGDQIIEIAKQKHVDAIIPGYGFLSENSDFARAVASAGIAFAGPSPESIEAFGLKHTARELATKAGVPIVPGSQGLVTSEEEAVTIAQSLGFPVMLKATAGGGGMGLLTCNTEEEVRDSFQTVQSRGEALFKNAGLFIERYYPSSHHIEVQVFGNGQGKAIAIGERECSIQRRHQKVIEECPSPFVTRNPELRRGLCDAAVRLAESTNYGSAGTIEYLVDDESGSFFFLEMNTRLQVEHGITELCYGIDLVELMLKQADAQLSGKKGLQAGFLSNIPVDAPNGAAIEARVYAENPVRDFAPCPGTLQSVEWKEIPGSRIDTWVCRGIKVSANYDPLIAKVMYHGPDRRQAIEGLKDILTGSQICGPPTNLGFLAEILTEEDFNRGNTLTKFLDSFEYSLSAIDVVSGGAYTLVQDWPGRPTIGKGFCHSGPMDSFAFRIANALVGNPAGLEGLEITLSGPELRFLGPALISLCGAPIDATLDDVPVPMWSRVRVSPGQRLKVGKTTGNGCRAYLAVFGGFINIAKWFGSKATAPMVGVGGYQGRQLTSGDYISITDQLPDVNGEFSLPNHLIPLYPDSWELMSLPGPYDVGYFAPESLDMLYKAEWTVSHNAARGGVRLLGPKPKWARPDGGEGGSHPSNLIEYGYAIGSLNWTGDDPVIFPQDAPDLGGFVSSHTIVKGDLWKLGQIKAGDKLKFRATSLPDALSTRNKLEKFISDIVQCCQRNAGFDNVTPLDSTLSPVTTAETRGSGIVHQIQEQGKQPKVSYRQAGDDYLLIDYGVGAFDLNHRYRVTALKKALSEAKGDITFSTGLISMVGCGNSLMLYYDGTKVPQKSLIAHLCAIETQLGDLSRAKMPSRVFKLPITFNSKRQTAALQRYTETQRPYAAYLPDNMDFVAKNNAFTRAEFENIYLTASFLVITVGFFTALPIALPVDPRQRMNCPKMNPSRVFTPAGQVSWGGSCLAIYTVDSPGGYQMTGMTIPGVDILGSKKGYAPERPWLFEDFDQITFYKVDEEEYERQLALFQSGRYEYEWEEVEFDMADHNRLLAETKDEVVAIRARQREAQREMDELEKELLEKWAREKAEKGVPVDTVDALLKHPQISPIEAPLNANVWKVEVKEGDKLDADQVVVILEAMKLEIAVRSEAPVVGSVVEKILVQQGDSIEAGKPLMLVRRAEK</sequence>
<dbReference type="SUPFAM" id="SSF52440">
    <property type="entry name" value="PreATP-grasp domain"/>
    <property type="match status" value="1"/>
</dbReference>
<evidence type="ECO:0000256" key="5">
    <source>
        <dbReference type="ARBA" id="ARBA00022840"/>
    </source>
</evidence>
<feature type="coiled-coil region" evidence="8">
    <location>
        <begin position="1108"/>
        <end position="1135"/>
    </location>
</feature>
<dbReference type="InterPro" id="IPR000089">
    <property type="entry name" value="Biotin_lipoyl"/>
</dbReference>
<evidence type="ECO:0000259" key="11">
    <source>
        <dbReference type="PROSITE" id="PS50975"/>
    </source>
</evidence>
<dbReference type="InterPro" id="IPR011761">
    <property type="entry name" value="ATP-grasp"/>
</dbReference>
<evidence type="ECO:0000256" key="9">
    <source>
        <dbReference type="SAM" id="Phobius"/>
    </source>
</evidence>
<feature type="transmembrane region" description="Helical" evidence="9">
    <location>
        <begin position="971"/>
        <end position="994"/>
    </location>
</feature>
<proteinExistence type="predicted"/>
<dbReference type="CDD" id="cd06850">
    <property type="entry name" value="biotinyl_domain"/>
    <property type="match status" value="1"/>
</dbReference>
<dbReference type="SMART" id="SM00796">
    <property type="entry name" value="AHS1"/>
    <property type="match status" value="1"/>
</dbReference>
<keyword evidence="3 7" id="KW-0547">Nucleotide-binding</keyword>
<dbReference type="SMART" id="SM00797">
    <property type="entry name" value="AHS2"/>
    <property type="match status" value="1"/>
</dbReference>
<evidence type="ECO:0000259" key="10">
    <source>
        <dbReference type="PROSITE" id="PS50968"/>
    </source>
</evidence>
<evidence type="ECO:0000256" key="4">
    <source>
        <dbReference type="ARBA" id="ARBA00022801"/>
    </source>
</evidence>
<dbReference type="GO" id="GO:0016787">
    <property type="term" value="F:hydrolase activity"/>
    <property type="evidence" value="ECO:0007669"/>
    <property type="project" value="UniProtKB-KW"/>
</dbReference>
<keyword evidence="14" id="KW-1185">Reference proteome</keyword>
<evidence type="ECO:0000256" key="8">
    <source>
        <dbReference type="SAM" id="Coils"/>
    </source>
</evidence>
<dbReference type="PROSITE" id="PS00867">
    <property type="entry name" value="CPSASE_2"/>
    <property type="match status" value="1"/>
</dbReference>
<dbReference type="InterPro" id="IPR005482">
    <property type="entry name" value="Biotin_COase_C"/>
</dbReference>
<dbReference type="SUPFAM" id="SSF56059">
    <property type="entry name" value="Glutathione synthetase ATP-binding domain-like"/>
    <property type="match status" value="1"/>
</dbReference>
<dbReference type="InterPro" id="IPR003778">
    <property type="entry name" value="CT_A_B"/>
</dbReference>